<evidence type="ECO:0000256" key="1">
    <source>
        <dbReference type="ARBA" id="ARBA00009861"/>
    </source>
</evidence>
<keyword evidence="2 4" id="KW-0808">Transferase</keyword>
<sequence>MEVQVQRTTIISHSDPTAVSSEVPLSVFDRFTSNIHIVMLFAFVPPIASNESLIDGLKRTLVHFPALTAQLSDGREHSRRPCLVIGGEGGGALLLEAAVASNLLDHLPFEPSRHFKLLHPLTEEPEHLFQVQLNRFKCGGLVIAMTFHHQVADGQSMSTFFVAWGRAVRGLAIEKPPVFDRSLLKPRSPPKYEFPHRGFEFLPLCPNQDGLSLSERNINPSDIANIVLRYPLEYIAKLKAELNRKYTTFETLSAYLWRKITIARGLAEQEYATIRISVNGRRRLQPPLPDEFFGNVVLVALPGAKVKLLIEGGLSEAAQIVHEGIQKIDDHYFQSFIDFGAIHGDEELRPVYALEGNVLSPAVEADSWLGFEFHKVDFGGGGGRLCGFIPAWVPADGLVVFIPGLGEGGGVDVFVSLIGEHAKVLSQISHTMD</sequence>
<dbReference type="STRING" id="4615.A0A199W2U7"/>
<evidence type="ECO:0000256" key="3">
    <source>
        <dbReference type="ARBA" id="ARBA00023315"/>
    </source>
</evidence>
<protein>
    <submittedName>
        <fullName evidence="4">Agmatine coumaroyltransferase-2</fullName>
    </submittedName>
</protein>
<comment type="caution">
    <text evidence="4">The sequence shown here is derived from an EMBL/GenBank/DDBJ whole genome shotgun (WGS) entry which is preliminary data.</text>
</comment>
<gene>
    <name evidence="4" type="ORF">ACMD2_26237</name>
</gene>
<dbReference type="InterPro" id="IPR050317">
    <property type="entry name" value="Plant_Fungal_Acyltransferase"/>
</dbReference>
<accession>A0A199W2U7</accession>
<evidence type="ECO:0000256" key="2">
    <source>
        <dbReference type="ARBA" id="ARBA00022679"/>
    </source>
</evidence>
<dbReference type="Gene3D" id="3.30.559.10">
    <property type="entry name" value="Chloramphenicol acetyltransferase-like domain"/>
    <property type="match status" value="2"/>
</dbReference>
<organism evidence="4 5">
    <name type="scientific">Ananas comosus</name>
    <name type="common">Pineapple</name>
    <name type="synonym">Ananas ananas</name>
    <dbReference type="NCBI Taxonomy" id="4615"/>
    <lineage>
        <taxon>Eukaryota</taxon>
        <taxon>Viridiplantae</taxon>
        <taxon>Streptophyta</taxon>
        <taxon>Embryophyta</taxon>
        <taxon>Tracheophyta</taxon>
        <taxon>Spermatophyta</taxon>
        <taxon>Magnoliopsida</taxon>
        <taxon>Liliopsida</taxon>
        <taxon>Poales</taxon>
        <taxon>Bromeliaceae</taxon>
        <taxon>Bromelioideae</taxon>
        <taxon>Ananas</taxon>
    </lineage>
</organism>
<proteinExistence type="inferred from homology"/>
<dbReference type="GO" id="GO:0016747">
    <property type="term" value="F:acyltransferase activity, transferring groups other than amino-acyl groups"/>
    <property type="evidence" value="ECO:0007669"/>
    <property type="project" value="TreeGrafter"/>
</dbReference>
<dbReference type="Pfam" id="PF02458">
    <property type="entry name" value="Transferase"/>
    <property type="match status" value="1"/>
</dbReference>
<dbReference type="InterPro" id="IPR023213">
    <property type="entry name" value="CAT-like_dom_sf"/>
</dbReference>
<comment type="similarity">
    <text evidence="1">Belongs to the plant acyltransferase family.</text>
</comment>
<dbReference type="AlphaFoldDB" id="A0A199W2U7"/>
<dbReference type="EMBL" id="LSRQ01000328">
    <property type="protein sequence ID" value="OAY83634.1"/>
    <property type="molecule type" value="Genomic_DNA"/>
</dbReference>
<evidence type="ECO:0000313" key="4">
    <source>
        <dbReference type="EMBL" id="OAY83634.1"/>
    </source>
</evidence>
<dbReference type="Proteomes" id="UP000092600">
    <property type="component" value="Unassembled WGS sequence"/>
</dbReference>
<keyword evidence="3" id="KW-0012">Acyltransferase</keyword>
<dbReference type="SUPFAM" id="SSF52777">
    <property type="entry name" value="CoA-dependent acyltransferases"/>
    <property type="match status" value="1"/>
</dbReference>
<dbReference type="PANTHER" id="PTHR31642">
    <property type="entry name" value="TRICHOTHECENE 3-O-ACETYLTRANSFERASE"/>
    <property type="match status" value="1"/>
</dbReference>
<name>A0A199W2U7_ANACO</name>
<dbReference type="PANTHER" id="PTHR31642:SF151">
    <property type="entry name" value="OS12G0134700 PROTEIN"/>
    <property type="match status" value="1"/>
</dbReference>
<reference evidence="4 5" key="1">
    <citation type="journal article" date="2016" name="DNA Res.">
        <title>The draft genome of MD-2 pineapple using hybrid error correction of long reads.</title>
        <authorList>
            <person name="Redwan R.M."/>
            <person name="Saidin A."/>
            <person name="Kumar S.V."/>
        </authorList>
    </citation>
    <scope>NUCLEOTIDE SEQUENCE [LARGE SCALE GENOMIC DNA]</scope>
    <source>
        <strain evidence="5">cv. MD2</strain>
        <tissue evidence="4">Leaf</tissue>
    </source>
</reference>
<evidence type="ECO:0000313" key="5">
    <source>
        <dbReference type="Proteomes" id="UP000092600"/>
    </source>
</evidence>